<dbReference type="Gene3D" id="3.30.2320.10">
    <property type="entry name" value="hypothetical protein PF0899 domain"/>
    <property type="match status" value="1"/>
</dbReference>
<dbReference type="AlphaFoldDB" id="A0A178LPA8"/>
<dbReference type="NCBIfam" id="TIGR01554">
    <property type="entry name" value="major_cap_HK97"/>
    <property type="match status" value="1"/>
</dbReference>
<dbReference type="Proteomes" id="UP000078396">
    <property type="component" value="Unassembled WGS sequence"/>
</dbReference>
<comment type="caution">
    <text evidence="4">The sequence shown here is derived from an EMBL/GenBank/DDBJ whole genome shotgun (WGS) entry which is preliminary data.</text>
</comment>
<dbReference type="InterPro" id="IPR024455">
    <property type="entry name" value="Phage_capsid"/>
</dbReference>
<feature type="region of interest" description="Disordered" evidence="2">
    <location>
        <begin position="43"/>
        <end position="73"/>
    </location>
</feature>
<reference evidence="4 5" key="1">
    <citation type="submission" date="2016-04" db="EMBL/GenBank/DDBJ databases">
        <title>Draft Genome Sequences of Staphylococcus capitis Strain H36, S. capitis Strain H65, S. cohnii Strain H62, S. hominis Strain H69, Mycobacterium iranicum Strain H39, Plantibacter sp. Strain H53, Pseudomonas oryzihabitans Strain H72, and Microbacterium sp. Strain H83, isolated from residential settings.</title>
        <authorList>
            <person name="Lymperopoulou D."/>
            <person name="Adams R.I."/>
            <person name="Lindow S."/>
            <person name="Coil D.A."/>
            <person name="Jospin G."/>
            <person name="Eisen J.A."/>
        </authorList>
    </citation>
    <scope>NUCLEOTIDE SEQUENCE [LARGE SCALE GENOMIC DNA]</scope>
    <source>
        <strain evidence="4 5">H39</strain>
    </source>
</reference>
<protein>
    <recommendedName>
        <fullName evidence="3">Phage capsid-like C-terminal domain-containing protein</fullName>
    </recommendedName>
</protein>
<dbReference type="InterPro" id="IPR054612">
    <property type="entry name" value="Phage_capsid-like_C"/>
</dbReference>
<evidence type="ECO:0000259" key="3">
    <source>
        <dbReference type="Pfam" id="PF05065"/>
    </source>
</evidence>
<proteinExistence type="predicted"/>
<evidence type="ECO:0000313" key="4">
    <source>
        <dbReference type="EMBL" id="OAN34298.1"/>
    </source>
</evidence>
<feature type="domain" description="Phage capsid-like C-terminal" evidence="3">
    <location>
        <begin position="108"/>
        <end position="363"/>
    </location>
</feature>
<dbReference type="SUPFAM" id="SSF56563">
    <property type="entry name" value="Major capsid protein gp5"/>
    <property type="match status" value="1"/>
</dbReference>
<accession>A0A178LPA8</accession>
<evidence type="ECO:0000256" key="1">
    <source>
        <dbReference type="ARBA" id="ARBA00004328"/>
    </source>
</evidence>
<evidence type="ECO:0000256" key="2">
    <source>
        <dbReference type="SAM" id="MobiDB-lite"/>
    </source>
</evidence>
<sequence>MAACEAGQISAKALSSYMEAASAEDREIAEQIKAYDASLSHSGMGGSSLDSQGNPAPATGGAPFAAPNRDNGKRLTFGTKTAAALAIKMLGAPGGLRTKALAPSGSAAVGQEFRPDPIALGKPAHSLLDVLPTTPHDTAEFSYLRQTVRTNNAAVVPDYQLKPTSVYSVERIEDRLDVIAHLSEPVPRFWFQDNEALTGFLANELDYGLRVAVEAKVLSDINATSGLQTVTDTTSQTLVRLRKSLTLLEQSGYSPGFFLLDPVDWEGIELLLTSSGATDMQGIPYDPAQRRLFGVPVVVSVAQAAGVGHTVAAGAVALDTGSEGTGVQWSESHADDFGKNLVRARCEGRYATSVYAPLGVVTVDLTA</sequence>
<name>A0A178LPA8_MYCIR</name>
<gene>
    <name evidence="4" type="ORF">A4X20_27000</name>
</gene>
<feature type="compositionally biased region" description="Low complexity" evidence="2">
    <location>
        <begin position="43"/>
        <end position="67"/>
    </location>
</feature>
<dbReference type="EMBL" id="LWCS01000044">
    <property type="protein sequence ID" value="OAN34298.1"/>
    <property type="molecule type" value="Genomic_DNA"/>
</dbReference>
<comment type="subcellular location">
    <subcellularLocation>
        <location evidence="1">Virion</location>
    </subcellularLocation>
</comment>
<evidence type="ECO:0000313" key="5">
    <source>
        <dbReference type="Proteomes" id="UP000078396"/>
    </source>
</evidence>
<dbReference type="Gene3D" id="3.30.2400.10">
    <property type="entry name" value="Major capsid protein gp5"/>
    <property type="match status" value="1"/>
</dbReference>
<dbReference type="Pfam" id="PF05065">
    <property type="entry name" value="Phage_capsid"/>
    <property type="match status" value="1"/>
</dbReference>
<organism evidence="4 5">
    <name type="scientific">Mycolicibacterium iranicum</name>
    <name type="common">Mycobacterium iranicum</name>
    <dbReference type="NCBI Taxonomy" id="912594"/>
    <lineage>
        <taxon>Bacteria</taxon>
        <taxon>Bacillati</taxon>
        <taxon>Actinomycetota</taxon>
        <taxon>Actinomycetes</taxon>
        <taxon>Mycobacteriales</taxon>
        <taxon>Mycobacteriaceae</taxon>
        <taxon>Mycolicibacterium</taxon>
    </lineage>
</organism>